<dbReference type="RefSeq" id="WP_213139839.1">
    <property type="nucleotide sequence ID" value="NZ_JAGYPE020000004.1"/>
</dbReference>
<reference evidence="1" key="1">
    <citation type="submission" date="2021-05" db="EMBL/GenBank/DDBJ databases">
        <title>Novel Bacillus species.</title>
        <authorList>
            <person name="Liu G."/>
        </authorList>
    </citation>
    <scope>NUCLEOTIDE SEQUENCE</scope>
    <source>
        <strain evidence="1 3">FJAT-50051</strain>
    </source>
</reference>
<proteinExistence type="predicted"/>
<dbReference type="Proteomes" id="UP000677265">
    <property type="component" value="Unassembled WGS sequence"/>
</dbReference>
<protein>
    <submittedName>
        <fullName evidence="1">Uncharacterized protein</fullName>
    </submittedName>
</protein>
<dbReference type="EMBL" id="JAGYPE020000004">
    <property type="protein sequence ID" value="MCH6264617.1"/>
    <property type="molecule type" value="Genomic_DNA"/>
</dbReference>
<evidence type="ECO:0000313" key="3">
    <source>
        <dbReference type="Proteomes" id="UP000677265"/>
    </source>
</evidence>
<evidence type="ECO:0000313" key="1">
    <source>
        <dbReference type="EMBL" id="MBS4179782.1"/>
    </source>
</evidence>
<dbReference type="EMBL" id="JAGYPE010000001">
    <property type="protein sequence ID" value="MBS4179782.1"/>
    <property type="molecule type" value="Genomic_DNA"/>
</dbReference>
<keyword evidence="3" id="KW-1185">Reference proteome</keyword>
<comment type="caution">
    <text evidence="1">The sequence shown here is derived from an EMBL/GenBank/DDBJ whole genome shotgun (WGS) entry which is preliminary data.</text>
</comment>
<sequence length="237" mass="27985">MTKIYSQVDINKEETTKPREETKLKGLAARYKKRPSMIDYVLQIEKLWERYALAFDTQEKEKAQHKLLKQLSFKLKKKARAAGAHWNNSRISAADFESIFFEAAWKLCDKYNHYGDFYFYETFLLALKRRGIDLVRSRTRTKQGTFELKVRRLREEAADYLPDKQTDVEGRTLDSLLVTQILNDETLTERERRLLRAKYENPDASKAELAQAVVLKHHYEVTRILDKVRTKLAAYNN</sequence>
<evidence type="ECO:0000313" key="2">
    <source>
        <dbReference type="EMBL" id="MCH6264617.1"/>
    </source>
</evidence>
<dbReference type="AlphaFoldDB" id="A0A942Y5J9"/>
<organism evidence="1">
    <name type="scientific">Neobacillus citreus</name>
    <dbReference type="NCBI Taxonomy" id="2833578"/>
    <lineage>
        <taxon>Bacteria</taxon>
        <taxon>Bacillati</taxon>
        <taxon>Bacillota</taxon>
        <taxon>Bacilli</taxon>
        <taxon>Bacillales</taxon>
        <taxon>Bacillaceae</taxon>
        <taxon>Neobacillus</taxon>
    </lineage>
</organism>
<gene>
    <name evidence="1" type="ORF">KHB02_00130</name>
    <name evidence="2" type="ORF">KHB02_003655</name>
</gene>
<name>A0A942Y5J9_9BACI</name>
<accession>A0A942Y5J9</accession>